<dbReference type="InParanoid" id="A0A5C3P0H8"/>
<dbReference type="STRING" id="1314778.A0A5C3P0H8"/>
<organism evidence="1 2">
    <name type="scientific">Polyporus arcularius HHB13444</name>
    <dbReference type="NCBI Taxonomy" id="1314778"/>
    <lineage>
        <taxon>Eukaryota</taxon>
        <taxon>Fungi</taxon>
        <taxon>Dikarya</taxon>
        <taxon>Basidiomycota</taxon>
        <taxon>Agaricomycotina</taxon>
        <taxon>Agaricomycetes</taxon>
        <taxon>Polyporales</taxon>
        <taxon>Polyporaceae</taxon>
        <taxon>Polyporus</taxon>
    </lineage>
</organism>
<evidence type="ECO:0008006" key="3">
    <source>
        <dbReference type="Google" id="ProtNLM"/>
    </source>
</evidence>
<accession>A0A5C3P0H8</accession>
<name>A0A5C3P0H8_9APHY</name>
<sequence>MGPLSPNDSASLLNVAYKDSRRGQGLLRLPIELWIDILRDAQYDDLVPSYKWLKSFALVCRAWRPYAQQLLFAHVALPLGASHCRAFMRSMASTKGAEHAAMLTASIHTLSMALDHQDVYADVLEMCPNLRELRMTLYHASFRPHILSRISRIAPLIKMLHIQAHHYSVLLQILPLFHAVEVLDIDCSIAVQDLFPDLAGKAAPAWRLRDLRYNNLHWQTDGFVKWALSGAANGSLDTLEALQVECPTFFASSICALGLPHLRSLQIGRVTEDDDFSSLTQLEEIMITLPRQPPPAFHVIPSGVKHIGLKAIDDAERPVVLSELRAYRERAGISLATITYQREVQDTERSFDDIRALYQFCEEHAIQFRLIAPPYGHYTGEGMPLSLNITVPRAMPLSLRRNSLPSVETLLQMPEKKSSAQRLVSKVKRIIF</sequence>
<protein>
    <recommendedName>
        <fullName evidence="3">F-box domain-containing protein</fullName>
    </recommendedName>
</protein>
<evidence type="ECO:0000313" key="1">
    <source>
        <dbReference type="EMBL" id="TFK82802.1"/>
    </source>
</evidence>
<gene>
    <name evidence="1" type="ORF">K466DRAFT_590270</name>
</gene>
<reference evidence="1 2" key="1">
    <citation type="journal article" date="2019" name="Nat. Ecol. Evol.">
        <title>Megaphylogeny resolves global patterns of mushroom evolution.</title>
        <authorList>
            <person name="Varga T."/>
            <person name="Krizsan K."/>
            <person name="Foldi C."/>
            <person name="Dima B."/>
            <person name="Sanchez-Garcia M."/>
            <person name="Sanchez-Ramirez S."/>
            <person name="Szollosi G.J."/>
            <person name="Szarkandi J.G."/>
            <person name="Papp V."/>
            <person name="Albert L."/>
            <person name="Andreopoulos W."/>
            <person name="Angelini C."/>
            <person name="Antonin V."/>
            <person name="Barry K.W."/>
            <person name="Bougher N.L."/>
            <person name="Buchanan P."/>
            <person name="Buyck B."/>
            <person name="Bense V."/>
            <person name="Catcheside P."/>
            <person name="Chovatia M."/>
            <person name="Cooper J."/>
            <person name="Damon W."/>
            <person name="Desjardin D."/>
            <person name="Finy P."/>
            <person name="Geml J."/>
            <person name="Haridas S."/>
            <person name="Hughes K."/>
            <person name="Justo A."/>
            <person name="Karasinski D."/>
            <person name="Kautmanova I."/>
            <person name="Kiss B."/>
            <person name="Kocsube S."/>
            <person name="Kotiranta H."/>
            <person name="LaButti K.M."/>
            <person name="Lechner B.E."/>
            <person name="Liimatainen K."/>
            <person name="Lipzen A."/>
            <person name="Lukacs Z."/>
            <person name="Mihaltcheva S."/>
            <person name="Morgado L.N."/>
            <person name="Niskanen T."/>
            <person name="Noordeloos M.E."/>
            <person name="Ohm R.A."/>
            <person name="Ortiz-Santana B."/>
            <person name="Ovrebo C."/>
            <person name="Racz N."/>
            <person name="Riley R."/>
            <person name="Savchenko A."/>
            <person name="Shiryaev A."/>
            <person name="Soop K."/>
            <person name="Spirin V."/>
            <person name="Szebenyi C."/>
            <person name="Tomsovsky M."/>
            <person name="Tulloss R.E."/>
            <person name="Uehling J."/>
            <person name="Grigoriev I.V."/>
            <person name="Vagvolgyi C."/>
            <person name="Papp T."/>
            <person name="Martin F.M."/>
            <person name="Miettinen O."/>
            <person name="Hibbett D.S."/>
            <person name="Nagy L.G."/>
        </authorList>
    </citation>
    <scope>NUCLEOTIDE SEQUENCE [LARGE SCALE GENOMIC DNA]</scope>
    <source>
        <strain evidence="1 2">HHB13444</strain>
    </source>
</reference>
<proteinExistence type="predicted"/>
<keyword evidence="2" id="KW-1185">Reference proteome</keyword>
<dbReference type="Proteomes" id="UP000308197">
    <property type="component" value="Unassembled WGS sequence"/>
</dbReference>
<evidence type="ECO:0000313" key="2">
    <source>
        <dbReference type="Proteomes" id="UP000308197"/>
    </source>
</evidence>
<dbReference type="AlphaFoldDB" id="A0A5C3P0H8"/>
<dbReference type="EMBL" id="ML211449">
    <property type="protein sequence ID" value="TFK82802.1"/>
    <property type="molecule type" value="Genomic_DNA"/>
</dbReference>